<evidence type="ECO:0000313" key="1">
    <source>
        <dbReference type="EMBL" id="SHJ00622.1"/>
    </source>
</evidence>
<accession>A0A1M6FSH7</accession>
<dbReference type="AlphaFoldDB" id="A0A1M6FSH7"/>
<proteinExistence type="predicted"/>
<gene>
    <name evidence="1" type="ORF">SAMN05216261_2459</name>
</gene>
<evidence type="ECO:0000313" key="2">
    <source>
        <dbReference type="Proteomes" id="UP000184396"/>
    </source>
</evidence>
<organism evidence="1 2">
    <name type="scientific">Algibacter luteus</name>
    <dbReference type="NCBI Taxonomy" id="1178825"/>
    <lineage>
        <taxon>Bacteria</taxon>
        <taxon>Pseudomonadati</taxon>
        <taxon>Bacteroidota</taxon>
        <taxon>Flavobacteriia</taxon>
        <taxon>Flavobacteriales</taxon>
        <taxon>Flavobacteriaceae</taxon>
        <taxon>Algibacter</taxon>
    </lineage>
</organism>
<name>A0A1M6FSH7_9FLAO</name>
<dbReference type="STRING" id="1178825.SAMN05216261_2459"/>
<dbReference type="EMBL" id="FQYK01000006">
    <property type="protein sequence ID" value="SHJ00622.1"/>
    <property type="molecule type" value="Genomic_DNA"/>
</dbReference>
<dbReference type="OrthoDB" id="9791827at2"/>
<keyword evidence="2" id="KW-1185">Reference proteome</keyword>
<reference evidence="1 2" key="1">
    <citation type="submission" date="2016-11" db="EMBL/GenBank/DDBJ databases">
        <authorList>
            <person name="Jaros S."/>
            <person name="Januszkiewicz K."/>
            <person name="Wedrychowicz H."/>
        </authorList>
    </citation>
    <scope>NUCLEOTIDE SEQUENCE [LARGE SCALE GENOMIC DNA]</scope>
    <source>
        <strain evidence="1 2">CGMCC 1.12213</strain>
    </source>
</reference>
<dbReference type="InterPro" id="IPR029465">
    <property type="entry name" value="ATPgrasp_TupA"/>
</dbReference>
<sequence length="304" mass="36162">MLKNIRKFSMRMLRKLKFLPPKTYAHFLYEHYTGKKLNLENPQEFNAKIQWLKVFYHPDILTQLVDKYAVRAYVEAKIGAQYLNDIYGVYDHPKEINYDDLPVKFIVKATHASSYNLIVRDNENLNKEKTSKLFKKWLNKSQYYRTGQEWAYKNVKPRLIIEKLLKDEGGISLIDYKFYCFKGKAKFLEVHLDREQNHKRGFYDFEFNPLPFRYVSLKKSISSEVEKPSNLEEMIKLSEILAGNFPFVRVDFYSIEGKSVFGEMTFYPSDGRKDFIPDEYNKIIGEYIELPKLKKGQKVITEIE</sequence>
<protein>
    <submittedName>
        <fullName evidence="1">TupA-like ATPgrasp</fullName>
    </submittedName>
</protein>
<dbReference type="Pfam" id="PF14305">
    <property type="entry name" value="ATPgrasp_TupA"/>
    <property type="match status" value="1"/>
</dbReference>
<dbReference type="Proteomes" id="UP000184396">
    <property type="component" value="Unassembled WGS sequence"/>
</dbReference>
<dbReference type="eggNOG" id="COG2182">
    <property type="taxonomic scope" value="Bacteria"/>
</dbReference>
<dbReference type="RefSeq" id="WP_035106440.1">
    <property type="nucleotide sequence ID" value="NZ_ALIH01000010.1"/>
</dbReference>